<comment type="similarity">
    <text evidence="2">Belongs to the peptidase S54 family.</text>
</comment>
<dbReference type="InterPro" id="IPR050925">
    <property type="entry name" value="Rhomboid_protease_S54"/>
</dbReference>
<organism evidence="9 10">
    <name type="scientific">Pararhodobacter zhoushanensis</name>
    <dbReference type="NCBI Taxonomy" id="2479545"/>
    <lineage>
        <taxon>Bacteria</taxon>
        <taxon>Pseudomonadati</taxon>
        <taxon>Pseudomonadota</taxon>
        <taxon>Alphaproteobacteria</taxon>
        <taxon>Rhodobacterales</taxon>
        <taxon>Paracoccaceae</taxon>
        <taxon>Pararhodobacter</taxon>
    </lineage>
</organism>
<dbReference type="SUPFAM" id="SSF144091">
    <property type="entry name" value="Rhomboid-like"/>
    <property type="match status" value="1"/>
</dbReference>
<gene>
    <name evidence="9" type="ORF">OKW52_09235</name>
</gene>
<dbReference type="InterPro" id="IPR022764">
    <property type="entry name" value="Peptidase_S54_rhomboid_dom"/>
</dbReference>
<accession>A0ABT3GY22</accession>
<evidence type="ECO:0000256" key="4">
    <source>
        <dbReference type="ARBA" id="ARBA00022801"/>
    </source>
</evidence>
<name>A0ABT3GY22_9RHOB</name>
<evidence type="ECO:0000259" key="8">
    <source>
        <dbReference type="Pfam" id="PF01694"/>
    </source>
</evidence>
<dbReference type="PANTHER" id="PTHR43731">
    <property type="entry name" value="RHOMBOID PROTEASE"/>
    <property type="match status" value="1"/>
</dbReference>
<dbReference type="Proteomes" id="UP001208938">
    <property type="component" value="Unassembled WGS sequence"/>
</dbReference>
<comment type="caution">
    <text evidence="9">The sequence shown here is derived from an EMBL/GenBank/DDBJ whole genome shotgun (WGS) entry which is preliminary data.</text>
</comment>
<feature type="transmembrane region" description="Helical" evidence="7">
    <location>
        <begin position="108"/>
        <end position="127"/>
    </location>
</feature>
<evidence type="ECO:0000313" key="10">
    <source>
        <dbReference type="Proteomes" id="UP001208938"/>
    </source>
</evidence>
<keyword evidence="10" id="KW-1185">Reference proteome</keyword>
<evidence type="ECO:0000256" key="5">
    <source>
        <dbReference type="ARBA" id="ARBA00022989"/>
    </source>
</evidence>
<evidence type="ECO:0000256" key="7">
    <source>
        <dbReference type="SAM" id="Phobius"/>
    </source>
</evidence>
<keyword evidence="6 7" id="KW-0472">Membrane</keyword>
<evidence type="ECO:0000256" key="1">
    <source>
        <dbReference type="ARBA" id="ARBA00004141"/>
    </source>
</evidence>
<keyword evidence="4" id="KW-0378">Hydrolase</keyword>
<reference evidence="9 10" key="1">
    <citation type="submission" date="2022-10" db="EMBL/GenBank/DDBJ databases">
        <title>Pararhodobacter sp. nov., isolated from marine algae.</title>
        <authorList>
            <person name="Choi B.J."/>
            <person name="Kim J.M."/>
            <person name="Lee J.K."/>
            <person name="Choi D.G."/>
            <person name="Jeon C.O."/>
        </authorList>
    </citation>
    <scope>NUCLEOTIDE SEQUENCE [LARGE SCALE GENOMIC DNA]</scope>
    <source>
        <strain evidence="9 10">ZQ420</strain>
    </source>
</reference>
<evidence type="ECO:0000313" key="9">
    <source>
        <dbReference type="EMBL" id="MCW1932434.1"/>
    </source>
</evidence>
<keyword evidence="5 7" id="KW-1133">Transmembrane helix</keyword>
<feature type="domain" description="Peptidase S54 rhomboid" evidence="8">
    <location>
        <begin position="70"/>
        <end position="207"/>
    </location>
</feature>
<sequence>MNTNFTPPVARHAPVLLAIVGLCALLETVFTLADTPFADFSVLRRTAMVYGAFWPGLLGGWDEVFPGQRFTMFLSHAFLHGGFLHMAFNMLILLGLGREAVLRLGQGGVLLLFVLSAVGGGAVYGLLSTSDAPMLGASGAVFGFFGASVYWNIQARRARGLSIEQPIRLTLGLVVMNVILWALVGGMLAWQAHLGGFITGALLARVVTPTPGHRHRVRSGTR</sequence>
<dbReference type="GO" id="GO:0008233">
    <property type="term" value="F:peptidase activity"/>
    <property type="evidence" value="ECO:0007669"/>
    <property type="project" value="UniProtKB-KW"/>
</dbReference>
<dbReference type="GO" id="GO:0006508">
    <property type="term" value="P:proteolysis"/>
    <property type="evidence" value="ECO:0007669"/>
    <property type="project" value="UniProtKB-KW"/>
</dbReference>
<dbReference type="RefSeq" id="WP_264505434.1">
    <property type="nucleotide sequence ID" value="NZ_JAPDFL010000001.1"/>
</dbReference>
<dbReference type="Pfam" id="PF01694">
    <property type="entry name" value="Rhomboid"/>
    <property type="match status" value="1"/>
</dbReference>
<comment type="subcellular location">
    <subcellularLocation>
        <location evidence="1">Membrane</location>
        <topology evidence="1">Multi-pass membrane protein</topology>
    </subcellularLocation>
</comment>
<protein>
    <submittedName>
        <fullName evidence="9">Rhomboid family intramembrane serine protease</fullName>
    </submittedName>
</protein>
<evidence type="ECO:0000256" key="6">
    <source>
        <dbReference type="ARBA" id="ARBA00023136"/>
    </source>
</evidence>
<feature type="transmembrane region" description="Helical" evidence="7">
    <location>
        <begin position="73"/>
        <end position="96"/>
    </location>
</feature>
<dbReference type="InterPro" id="IPR035952">
    <property type="entry name" value="Rhomboid-like_sf"/>
</dbReference>
<feature type="transmembrane region" description="Helical" evidence="7">
    <location>
        <begin position="12"/>
        <end position="30"/>
    </location>
</feature>
<feature type="transmembrane region" description="Helical" evidence="7">
    <location>
        <begin position="165"/>
        <end position="184"/>
    </location>
</feature>
<dbReference type="EMBL" id="JAPDFL010000001">
    <property type="protein sequence ID" value="MCW1932434.1"/>
    <property type="molecule type" value="Genomic_DNA"/>
</dbReference>
<proteinExistence type="inferred from homology"/>
<evidence type="ECO:0000256" key="2">
    <source>
        <dbReference type="ARBA" id="ARBA00009045"/>
    </source>
</evidence>
<evidence type="ECO:0000256" key="3">
    <source>
        <dbReference type="ARBA" id="ARBA00022692"/>
    </source>
</evidence>
<dbReference type="PANTHER" id="PTHR43731:SF14">
    <property type="entry name" value="PRESENILIN-ASSOCIATED RHOMBOID-LIKE PROTEIN, MITOCHONDRIAL"/>
    <property type="match status" value="1"/>
</dbReference>
<dbReference type="Gene3D" id="1.20.1540.10">
    <property type="entry name" value="Rhomboid-like"/>
    <property type="match status" value="1"/>
</dbReference>
<keyword evidence="9" id="KW-0645">Protease</keyword>
<keyword evidence="3 7" id="KW-0812">Transmembrane</keyword>
<feature type="transmembrane region" description="Helical" evidence="7">
    <location>
        <begin position="133"/>
        <end position="153"/>
    </location>
</feature>